<organism evidence="2 3">
    <name type="scientific">Maribacter confluentis</name>
    <dbReference type="NCBI Taxonomy" id="1656093"/>
    <lineage>
        <taxon>Bacteria</taxon>
        <taxon>Pseudomonadati</taxon>
        <taxon>Bacteroidota</taxon>
        <taxon>Flavobacteriia</taxon>
        <taxon>Flavobacteriales</taxon>
        <taxon>Flavobacteriaceae</taxon>
        <taxon>Maribacter</taxon>
    </lineage>
</organism>
<dbReference type="RefSeq" id="WP_304434967.1">
    <property type="nucleotide sequence ID" value="NZ_JAUKUC010000001.1"/>
</dbReference>
<keyword evidence="1" id="KW-1133">Transmembrane helix</keyword>
<evidence type="ECO:0000313" key="2">
    <source>
        <dbReference type="EMBL" id="MDO1511728.1"/>
    </source>
</evidence>
<dbReference type="Pfam" id="PF16250">
    <property type="entry name" value="DUF4907"/>
    <property type="match status" value="1"/>
</dbReference>
<proteinExistence type="predicted"/>
<evidence type="ECO:0000313" key="3">
    <source>
        <dbReference type="Proteomes" id="UP001168579"/>
    </source>
</evidence>
<name>A0ABT8RLB7_9FLAO</name>
<keyword evidence="1" id="KW-0472">Membrane</keyword>
<evidence type="ECO:0000256" key="1">
    <source>
        <dbReference type="SAM" id="Phobius"/>
    </source>
</evidence>
<protein>
    <submittedName>
        <fullName evidence="2">DUF4907 domain-containing protein</fullName>
    </submittedName>
</protein>
<keyword evidence="3" id="KW-1185">Reference proteome</keyword>
<dbReference type="EMBL" id="JAUKUC010000001">
    <property type="protein sequence ID" value="MDO1511728.1"/>
    <property type="molecule type" value="Genomic_DNA"/>
</dbReference>
<sequence length="109" mass="12114">MSSKAKFNIGVLLFLMIVFFGIYQYQQIVDKHAMYGEVVELNGGFGYKIMKGKKVLIVQDYIPGIAGKQPFATKEQAIAVAHLVVSKLNTGKSPIVLPSELEKFKILVH</sequence>
<reference evidence="2" key="2">
    <citation type="submission" date="2023-06" db="EMBL/GenBank/DDBJ databases">
        <authorList>
            <person name="Lucena T."/>
            <person name="Sun Q."/>
        </authorList>
    </citation>
    <scope>NUCLEOTIDE SEQUENCE</scope>
    <source>
        <strain evidence="2">CECT 8869</strain>
    </source>
</reference>
<dbReference type="Proteomes" id="UP001168579">
    <property type="component" value="Unassembled WGS sequence"/>
</dbReference>
<comment type="caution">
    <text evidence="2">The sequence shown here is derived from an EMBL/GenBank/DDBJ whole genome shotgun (WGS) entry which is preliminary data.</text>
</comment>
<feature type="transmembrane region" description="Helical" evidence="1">
    <location>
        <begin position="7"/>
        <end position="25"/>
    </location>
</feature>
<accession>A0ABT8RLB7</accession>
<gene>
    <name evidence="2" type="ORF">Q2T41_03500</name>
</gene>
<dbReference type="InterPro" id="IPR032593">
    <property type="entry name" value="DUF4907"/>
</dbReference>
<reference evidence="2" key="1">
    <citation type="journal article" date="2014" name="Int. J. Syst. Evol. Microbiol.">
        <title>Complete genome of a new Firmicutes species belonging to the dominant human colonic microbiota ('Ruminococcus bicirculans') reveals two chromosomes and a selective capacity to utilize plant glucans.</title>
        <authorList>
            <consortium name="NISC Comparative Sequencing Program"/>
            <person name="Wegmann U."/>
            <person name="Louis P."/>
            <person name="Goesmann A."/>
            <person name="Henrissat B."/>
            <person name="Duncan S.H."/>
            <person name="Flint H.J."/>
        </authorList>
    </citation>
    <scope>NUCLEOTIDE SEQUENCE</scope>
    <source>
        <strain evidence="2">CECT 8869</strain>
    </source>
</reference>
<keyword evidence="1" id="KW-0812">Transmembrane</keyword>